<protein>
    <submittedName>
        <fullName evidence="1">Transposase and inactivated derivatives-like protein</fullName>
    </submittedName>
</protein>
<evidence type="ECO:0000313" key="2">
    <source>
        <dbReference type="Proteomes" id="UP000008207"/>
    </source>
</evidence>
<dbReference type="HOGENOM" id="CLU_1298563_0_0_5"/>
<dbReference type="EMBL" id="CP001351">
    <property type="protein sequence ID" value="ACL63166.1"/>
    <property type="molecule type" value="Genomic_DNA"/>
</dbReference>
<dbReference type="Proteomes" id="UP000008207">
    <property type="component" value="Plasmid pMNOD02"/>
</dbReference>
<dbReference type="AlphaFoldDB" id="B8IXC5"/>
<geneLocation type="plasmid" evidence="1 2">
    <name>pMNOD02</name>
</geneLocation>
<keyword evidence="2" id="KW-1185">Reference proteome</keyword>
<dbReference type="SUPFAM" id="SSF46689">
    <property type="entry name" value="Homeodomain-like"/>
    <property type="match status" value="1"/>
</dbReference>
<dbReference type="InterPro" id="IPR009057">
    <property type="entry name" value="Homeodomain-like_sf"/>
</dbReference>
<accession>B8IXC5</accession>
<proteinExistence type="predicted"/>
<reference evidence="2" key="1">
    <citation type="submission" date="2009-01" db="EMBL/GenBank/DDBJ databases">
        <title>Complete sequence of plasmid 2 of Methylobacterium nodulans ORS 2060.</title>
        <authorList>
            <consortium name="US DOE Joint Genome Institute"/>
            <person name="Lucas S."/>
            <person name="Copeland A."/>
            <person name="Lapidus A."/>
            <person name="Glavina del Rio T."/>
            <person name="Dalin E."/>
            <person name="Tice H."/>
            <person name="Bruce D."/>
            <person name="Goodwin L."/>
            <person name="Pitluck S."/>
            <person name="Sims D."/>
            <person name="Brettin T."/>
            <person name="Detter J.C."/>
            <person name="Han C."/>
            <person name="Larimer F."/>
            <person name="Land M."/>
            <person name="Hauser L."/>
            <person name="Kyrpides N."/>
            <person name="Ivanova N."/>
            <person name="Marx C.J."/>
            <person name="Richardson P."/>
        </authorList>
    </citation>
    <scope>NUCLEOTIDE SEQUENCE [LARGE SCALE GENOMIC DNA]</scope>
    <source>
        <strain evidence="2">LMG 21967 / CNCM I-2342 / ORS 2060</strain>
        <plasmid evidence="2">Plasmid pMNOD02</plasmid>
    </source>
</reference>
<evidence type="ECO:0000313" key="1">
    <source>
        <dbReference type="EMBL" id="ACL63166.1"/>
    </source>
</evidence>
<keyword evidence="1" id="KW-0614">Plasmid</keyword>
<gene>
    <name evidence="1" type="ordered locus">Mnod_8191</name>
</gene>
<dbReference type="Pfam" id="PF13384">
    <property type="entry name" value="HTH_23"/>
    <property type="match status" value="1"/>
</dbReference>
<dbReference type="KEGG" id="mno:Mnod_8191"/>
<name>B8IXC5_METNO</name>
<sequence length="212" mass="23304">MSTLESIVGTAPAYDPSLTYYAASVAGHGEYRACEWLQKAGFVTLVPSRTAVVRQASRAGSERVETVVMATRWPVPGGAAQRRWPMPSALSVDLRQRVVSAVAEGASCHQAAARFGVSVASVSRWSRQQEGQGDVTPKPMGGDQRSQRIEAHAELILQTYQAHPQSFLHELCETLQEQGVPVSRSSLSRFFARHRITRKKGRRTQLSRSGRM</sequence>
<organism evidence="1 2">
    <name type="scientific">Methylobacterium nodulans (strain LMG 21967 / CNCM I-2342 / ORS 2060)</name>
    <dbReference type="NCBI Taxonomy" id="460265"/>
    <lineage>
        <taxon>Bacteria</taxon>
        <taxon>Pseudomonadati</taxon>
        <taxon>Pseudomonadota</taxon>
        <taxon>Alphaproteobacteria</taxon>
        <taxon>Hyphomicrobiales</taxon>
        <taxon>Methylobacteriaceae</taxon>
        <taxon>Methylobacterium</taxon>
    </lineage>
</organism>